<dbReference type="InterPro" id="IPR036102">
    <property type="entry name" value="OsmC/Ohrsf"/>
</dbReference>
<proteinExistence type="predicted"/>
<dbReference type="InterPro" id="IPR052707">
    <property type="entry name" value="OsmC_Ohr_Peroxiredoxin"/>
</dbReference>
<organism evidence="1">
    <name type="scientific">Escherichia coli</name>
    <dbReference type="NCBI Taxonomy" id="562"/>
    <lineage>
        <taxon>Bacteria</taxon>
        <taxon>Pseudomonadati</taxon>
        <taxon>Pseudomonadota</taxon>
        <taxon>Gammaproteobacteria</taxon>
        <taxon>Enterobacterales</taxon>
        <taxon>Enterobacteriaceae</taxon>
        <taxon>Escherichia</taxon>
    </lineage>
</organism>
<dbReference type="AlphaFoldDB" id="A0A3L0VVX9"/>
<dbReference type="InterPro" id="IPR003718">
    <property type="entry name" value="OsmC/Ohr_fam"/>
</dbReference>
<accession>A0A3L0VVX9</accession>
<protein>
    <submittedName>
        <fullName evidence="1">OsmC family peroxiredoxin</fullName>
    </submittedName>
</protein>
<reference evidence="1" key="1">
    <citation type="submission" date="2018-10" db="EMBL/GenBank/DDBJ databases">
        <authorList>
            <consortium name="NARMS: The National Antimicrobial Resistance Monitoring System"/>
        </authorList>
    </citation>
    <scope>NUCLEOTIDE SEQUENCE [LARGE SCALE GENOMIC DNA]</scope>
    <source>
        <strain evidence="1">CVM N17EC0388</strain>
    </source>
</reference>
<comment type="caution">
    <text evidence="1">The sequence shown here is derived from an EMBL/GenBank/DDBJ whole genome shotgun (WGS) entry which is preliminary data.</text>
</comment>
<dbReference type="InterPro" id="IPR015946">
    <property type="entry name" value="KH_dom-like_a/b"/>
</dbReference>
<evidence type="ECO:0000313" key="1">
    <source>
        <dbReference type="EMBL" id="MHO04176.1"/>
    </source>
</evidence>
<dbReference type="Pfam" id="PF02566">
    <property type="entry name" value="OsmC"/>
    <property type="match status" value="1"/>
</dbReference>
<name>A0A3L0VVX9_ECOLX</name>
<sequence>MSEYSAIISWERGASERFLDQRYSRAHQWEFDGGVRVAASSSPQVVPLPWSVAEHVDPEEAFVAALSSCHMLTFLWLVAKQGYLVDRYRDQAIGVMEVDERGRQSITRVTLRPQVLFGGARQPTLAELEQLHHQAHEECFIANSVRTTVTTQIVLWPREASL</sequence>
<gene>
    <name evidence="1" type="ORF">D9F05_07325</name>
</gene>
<dbReference type="EMBL" id="RNRV01000009">
    <property type="protein sequence ID" value="MHO04176.1"/>
    <property type="molecule type" value="Genomic_DNA"/>
</dbReference>
<dbReference type="PANTHER" id="PTHR42830:SF2">
    <property type="entry name" value="OSMC_OHR FAMILY PROTEIN"/>
    <property type="match status" value="1"/>
</dbReference>
<dbReference type="Gene3D" id="3.30.300.20">
    <property type="match status" value="1"/>
</dbReference>
<dbReference type="SUPFAM" id="SSF82784">
    <property type="entry name" value="OsmC-like"/>
    <property type="match status" value="1"/>
</dbReference>
<dbReference type="PANTHER" id="PTHR42830">
    <property type="entry name" value="OSMOTICALLY INDUCIBLE FAMILY PROTEIN"/>
    <property type="match status" value="1"/>
</dbReference>